<gene>
    <name evidence="2" type="ORF">C1O66_04430</name>
</gene>
<proteinExistence type="predicted"/>
<evidence type="ECO:0000256" key="1">
    <source>
        <dbReference type="SAM" id="SignalP"/>
    </source>
</evidence>
<evidence type="ECO:0000313" key="3">
    <source>
        <dbReference type="Proteomes" id="UP000235916"/>
    </source>
</evidence>
<accession>A0A2N8KTS9</accession>
<keyword evidence="1" id="KW-0732">Signal</keyword>
<protein>
    <submittedName>
        <fullName evidence="2">Uncharacterized protein</fullName>
    </submittedName>
</protein>
<evidence type="ECO:0000313" key="2">
    <source>
        <dbReference type="EMBL" id="PND36856.1"/>
    </source>
</evidence>
<dbReference type="EMBL" id="POSP01000003">
    <property type="protein sequence ID" value="PND36856.1"/>
    <property type="molecule type" value="Genomic_DNA"/>
</dbReference>
<dbReference type="Proteomes" id="UP000235916">
    <property type="component" value="Unassembled WGS sequence"/>
</dbReference>
<feature type="signal peptide" evidence="1">
    <location>
        <begin position="1"/>
        <end position="20"/>
    </location>
</feature>
<reference evidence="2 3" key="1">
    <citation type="submission" date="2018-01" db="EMBL/GenBank/DDBJ databases">
        <title>Draft genome sequence of Paucibacter aquatile CR182 isolated from freshwater of the Nakdong River.</title>
        <authorList>
            <person name="Choi A."/>
            <person name="Chung E.J."/>
        </authorList>
    </citation>
    <scope>NUCLEOTIDE SEQUENCE [LARGE SCALE GENOMIC DNA]</scope>
    <source>
        <strain evidence="2 3">CR182</strain>
    </source>
</reference>
<keyword evidence="3" id="KW-1185">Reference proteome</keyword>
<sequence length="401" mass="44552">MVMFVLLLLLLLLAPGASRAAPPTEAASLPPLEVSQDREMASERGALLWLRAMQLRPELGVLPTERQHLLNAQLRLHAQGGAGSAAQPRWTLHLDAEHWQAEKREDWAWLRPSPDVRALGSPRARLGARHASRLQLDWAYLSARQAGWQASLGRQPISRGLGRIWSVLDLHAPFQPLDLERLYKPGIDALLFEQSLSEGWSSQSLISLHREPTPDGSSAAKQREWHVQQGLAWSRSSDLGQLWLARRGGRTVIGLGAQRLDLAGGDWYLELLAHRGGAASAPGWQQRALLGSQYRLRPGWLLNLELLRQSAPQSPGLPALGRGRHYLAAALSWEAHPLLQVDLMGLHQREDASGQLLLGLKWQVREAMELRAHWSRPLSGAASSEFRQLGQALQLSLLMHH</sequence>
<feature type="chain" id="PRO_5014964393" evidence="1">
    <location>
        <begin position="21"/>
        <end position="401"/>
    </location>
</feature>
<comment type="caution">
    <text evidence="2">The sequence shown here is derived from an EMBL/GenBank/DDBJ whole genome shotgun (WGS) entry which is preliminary data.</text>
</comment>
<dbReference type="AlphaFoldDB" id="A0A2N8KTS9"/>
<name>A0A2N8KTS9_9BURK</name>
<organism evidence="2 3">
    <name type="scientific">Kinneretia aquatilis</name>
    <dbReference type="NCBI Taxonomy" id="2070761"/>
    <lineage>
        <taxon>Bacteria</taxon>
        <taxon>Pseudomonadati</taxon>
        <taxon>Pseudomonadota</taxon>
        <taxon>Betaproteobacteria</taxon>
        <taxon>Burkholderiales</taxon>
        <taxon>Sphaerotilaceae</taxon>
        <taxon>Roseateles</taxon>
    </lineage>
</organism>